<reference evidence="1 2" key="1">
    <citation type="submission" date="2013-03" db="EMBL/GenBank/DDBJ databases">
        <title>The Genome Sequence of Cladophialophora psammophila CBS 110553.</title>
        <authorList>
            <consortium name="The Broad Institute Genomics Platform"/>
            <person name="Cuomo C."/>
            <person name="de Hoog S."/>
            <person name="Gorbushina A."/>
            <person name="Walker B."/>
            <person name="Young S.K."/>
            <person name="Zeng Q."/>
            <person name="Gargeya S."/>
            <person name="Fitzgerald M."/>
            <person name="Haas B."/>
            <person name="Abouelleil A."/>
            <person name="Allen A.W."/>
            <person name="Alvarado L."/>
            <person name="Arachchi H.M."/>
            <person name="Berlin A.M."/>
            <person name="Chapman S.B."/>
            <person name="Gainer-Dewar J."/>
            <person name="Goldberg J."/>
            <person name="Griggs A."/>
            <person name="Gujja S."/>
            <person name="Hansen M."/>
            <person name="Howarth C."/>
            <person name="Imamovic A."/>
            <person name="Ireland A."/>
            <person name="Larimer J."/>
            <person name="McCowan C."/>
            <person name="Murphy C."/>
            <person name="Pearson M."/>
            <person name="Poon T.W."/>
            <person name="Priest M."/>
            <person name="Roberts A."/>
            <person name="Saif S."/>
            <person name="Shea T."/>
            <person name="Sisk P."/>
            <person name="Sykes S."/>
            <person name="Wortman J."/>
            <person name="Nusbaum C."/>
            <person name="Birren B."/>
        </authorList>
    </citation>
    <scope>NUCLEOTIDE SEQUENCE [LARGE SCALE GENOMIC DNA]</scope>
    <source>
        <strain evidence="1 2">CBS 110553</strain>
    </source>
</reference>
<name>W9XBI2_9EURO</name>
<dbReference type="AlphaFoldDB" id="W9XBI2"/>
<dbReference type="eggNOG" id="ENOG502RVJ2">
    <property type="taxonomic scope" value="Eukaryota"/>
</dbReference>
<dbReference type="RefSeq" id="XP_007741386.1">
    <property type="nucleotide sequence ID" value="XM_007743196.1"/>
</dbReference>
<dbReference type="Proteomes" id="UP000019471">
    <property type="component" value="Unassembled WGS sequence"/>
</dbReference>
<protein>
    <submittedName>
        <fullName evidence="1">Uncharacterized protein</fullName>
    </submittedName>
</protein>
<proteinExistence type="predicted"/>
<evidence type="ECO:0000313" key="2">
    <source>
        <dbReference type="Proteomes" id="UP000019471"/>
    </source>
</evidence>
<gene>
    <name evidence="1" type="ORF">A1O5_02582</name>
</gene>
<organism evidence="1 2">
    <name type="scientific">Cladophialophora psammophila CBS 110553</name>
    <dbReference type="NCBI Taxonomy" id="1182543"/>
    <lineage>
        <taxon>Eukaryota</taxon>
        <taxon>Fungi</taxon>
        <taxon>Dikarya</taxon>
        <taxon>Ascomycota</taxon>
        <taxon>Pezizomycotina</taxon>
        <taxon>Eurotiomycetes</taxon>
        <taxon>Chaetothyriomycetidae</taxon>
        <taxon>Chaetothyriales</taxon>
        <taxon>Herpotrichiellaceae</taxon>
        <taxon>Cladophialophora</taxon>
    </lineage>
</organism>
<dbReference type="OrthoDB" id="4133592at2759"/>
<dbReference type="STRING" id="1182543.W9XBI2"/>
<accession>W9XBI2</accession>
<comment type="caution">
    <text evidence="1">The sequence shown here is derived from an EMBL/GenBank/DDBJ whole genome shotgun (WGS) entry which is preliminary data.</text>
</comment>
<dbReference type="GeneID" id="19187313"/>
<dbReference type="HOGENOM" id="CLU_1204666_0_0_1"/>
<sequence>MSRDAQDASRYRVLFQTLRGTSPESHGFWTRRPLDYNPNDNQEDVAKGAKLNPGISGLPFVLVGGEALFEKTRGRDILDATTSTGGTRFGEGIDAGAHTACGWTLLENRKRQTDLPYSFIVPILIGRHNDKEFDARVTLEAKGNTRTAIDWVFNRDPVDDLVLFKFAVDRLSKIPKEEDKNTKHTDAGKMAAKSTAQKYAKDELGEWEARMNEPTQIIWRTVSRRAEREI</sequence>
<dbReference type="EMBL" id="AMGX01000003">
    <property type="protein sequence ID" value="EXJ74286.1"/>
    <property type="molecule type" value="Genomic_DNA"/>
</dbReference>
<keyword evidence="2" id="KW-1185">Reference proteome</keyword>
<evidence type="ECO:0000313" key="1">
    <source>
        <dbReference type="EMBL" id="EXJ74286.1"/>
    </source>
</evidence>